<dbReference type="Pfam" id="PF00386">
    <property type="entry name" value="C1q"/>
    <property type="match status" value="1"/>
</dbReference>
<dbReference type="InterPro" id="IPR001073">
    <property type="entry name" value="C1q_dom"/>
</dbReference>
<dbReference type="EMBL" id="JBJQND010000003">
    <property type="protein sequence ID" value="KAL3882721.1"/>
    <property type="molecule type" value="Genomic_DNA"/>
</dbReference>
<protein>
    <recommendedName>
        <fullName evidence="5">C1q domain-containing protein</fullName>
    </recommendedName>
</protein>
<dbReference type="Gene3D" id="2.60.120.40">
    <property type="match status" value="1"/>
</dbReference>
<dbReference type="AlphaFoldDB" id="A0ABD3XAS1"/>
<proteinExistence type="predicted"/>
<feature type="chain" id="PRO_5044754667" description="C1q domain-containing protein" evidence="4">
    <location>
        <begin position="25"/>
        <end position="278"/>
    </location>
</feature>
<organism evidence="6 7">
    <name type="scientific">Sinanodonta woodiana</name>
    <name type="common">Chinese pond mussel</name>
    <name type="synonym">Anodonta woodiana</name>
    <dbReference type="NCBI Taxonomy" id="1069815"/>
    <lineage>
        <taxon>Eukaryota</taxon>
        <taxon>Metazoa</taxon>
        <taxon>Spiralia</taxon>
        <taxon>Lophotrochozoa</taxon>
        <taxon>Mollusca</taxon>
        <taxon>Bivalvia</taxon>
        <taxon>Autobranchia</taxon>
        <taxon>Heteroconchia</taxon>
        <taxon>Palaeoheterodonta</taxon>
        <taxon>Unionida</taxon>
        <taxon>Unionoidea</taxon>
        <taxon>Unionidae</taxon>
        <taxon>Unioninae</taxon>
        <taxon>Sinanodonta</taxon>
    </lineage>
</organism>
<evidence type="ECO:0000256" key="2">
    <source>
        <dbReference type="ARBA" id="ARBA00022525"/>
    </source>
</evidence>
<dbReference type="InterPro" id="IPR050822">
    <property type="entry name" value="Cerebellin_Synaptic_Org"/>
</dbReference>
<dbReference type="PRINTS" id="PR00007">
    <property type="entry name" value="COMPLEMNTC1Q"/>
</dbReference>
<evidence type="ECO:0000313" key="6">
    <source>
        <dbReference type="EMBL" id="KAL3882721.1"/>
    </source>
</evidence>
<evidence type="ECO:0000256" key="3">
    <source>
        <dbReference type="ARBA" id="ARBA00022729"/>
    </source>
</evidence>
<gene>
    <name evidence="6" type="ORF">ACJMK2_029033</name>
</gene>
<evidence type="ECO:0000256" key="1">
    <source>
        <dbReference type="ARBA" id="ARBA00004613"/>
    </source>
</evidence>
<keyword evidence="2" id="KW-0964">Secreted</keyword>
<dbReference type="GO" id="GO:0005576">
    <property type="term" value="C:extracellular region"/>
    <property type="evidence" value="ECO:0007669"/>
    <property type="project" value="UniProtKB-SubCell"/>
</dbReference>
<evidence type="ECO:0000259" key="5">
    <source>
        <dbReference type="PROSITE" id="PS50871"/>
    </source>
</evidence>
<dbReference type="PROSITE" id="PS50871">
    <property type="entry name" value="C1Q"/>
    <property type="match status" value="1"/>
</dbReference>
<keyword evidence="3 4" id="KW-0732">Signal</keyword>
<keyword evidence="7" id="KW-1185">Reference proteome</keyword>
<sequence>MMTRNDRLRITGLIICIIATPVHTTVLEQENVIKFILQKVAELEKNQQECSSYQTKMLMELTYVKNKLIQSERRISELEVIVHNMKSDEYNDKMSLTMHDDSVDQQMHDNTTKYITEERNVSRARDLKRMHPPKLGITRRAVQGNSIGQFAFCATFAELNVQIRANEIIRFNTVLHNVGNGYSKETGFFTCPLSGTYFFSVSLMTSLEYTTYVHLVVNGQVKGNSYAHLWDQGSISCIVRCEAGQNVWISVYEGTLLYGNYYTSFSGFLLYGDATGSI</sequence>
<evidence type="ECO:0000256" key="4">
    <source>
        <dbReference type="SAM" id="SignalP"/>
    </source>
</evidence>
<dbReference type="Proteomes" id="UP001634394">
    <property type="component" value="Unassembled WGS sequence"/>
</dbReference>
<accession>A0ABD3XAS1</accession>
<comment type="caution">
    <text evidence="6">The sequence shown here is derived from an EMBL/GenBank/DDBJ whole genome shotgun (WGS) entry which is preliminary data.</text>
</comment>
<dbReference type="PANTHER" id="PTHR22923">
    <property type="entry name" value="CEREBELLIN-RELATED"/>
    <property type="match status" value="1"/>
</dbReference>
<comment type="subcellular location">
    <subcellularLocation>
        <location evidence="1">Secreted</location>
    </subcellularLocation>
</comment>
<name>A0ABD3XAS1_SINWO</name>
<feature type="signal peptide" evidence="4">
    <location>
        <begin position="1"/>
        <end position="24"/>
    </location>
</feature>
<dbReference type="InterPro" id="IPR008983">
    <property type="entry name" value="Tumour_necrosis_fac-like_dom"/>
</dbReference>
<dbReference type="PANTHER" id="PTHR22923:SF116">
    <property type="entry name" value="C1Q DOMAIN-CONTAINING PROTEIN"/>
    <property type="match status" value="1"/>
</dbReference>
<reference evidence="6 7" key="1">
    <citation type="submission" date="2024-11" db="EMBL/GenBank/DDBJ databases">
        <title>Chromosome-level genome assembly of the freshwater bivalve Anodonta woodiana.</title>
        <authorList>
            <person name="Chen X."/>
        </authorList>
    </citation>
    <scope>NUCLEOTIDE SEQUENCE [LARGE SCALE GENOMIC DNA]</scope>
    <source>
        <strain evidence="6">MN2024</strain>
        <tissue evidence="6">Gills</tissue>
    </source>
</reference>
<dbReference type="SUPFAM" id="SSF49842">
    <property type="entry name" value="TNF-like"/>
    <property type="match status" value="1"/>
</dbReference>
<evidence type="ECO:0000313" key="7">
    <source>
        <dbReference type="Proteomes" id="UP001634394"/>
    </source>
</evidence>
<dbReference type="SMART" id="SM00110">
    <property type="entry name" value="C1Q"/>
    <property type="match status" value="1"/>
</dbReference>
<feature type="domain" description="C1q" evidence="5">
    <location>
        <begin position="145"/>
        <end position="276"/>
    </location>
</feature>